<evidence type="ECO:0000256" key="6">
    <source>
        <dbReference type="ARBA" id="ARBA00023237"/>
    </source>
</evidence>
<evidence type="ECO:0000256" key="4">
    <source>
        <dbReference type="ARBA" id="ARBA00022729"/>
    </source>
</evidence>
<evidence type="ECO:0000256" key="1">
    <source>
        <dbReference type="ARBA" id="ARBA00004442"/>
    </source>
</evidence>
<dbReference type="OrthoDB" id="7863077at2"/>
<evidence type="ECO:0000256" key="5">
    <source>
        <dbReference type="ARBA" id="ARBA00023136"/>
    </source>
</evidence>
<dbReference type="InterPro" id="IPR027385">
    <property type="entry name" value="Beta-barrel_OMP"/>
</dbReference>
<dbReference type="PANTHER" id="PTHR34001">
    <property type="entry name" value="BLL7405 PROTEIN"/>
    <property type="match status" value="1"/>
</dbReference>
<evidence type="ECO:0000259" key="9">
    <source>
        <dbReference type="Pfam" id="PF13505"/>
    </source>
</evidence>
<keyword evidence="3" id="KW-0812">Transmembrane</keyword>
<gene>
    <name evidence="10" type="ORF">CEV31_1241</name>
</gene>
<sequence>MRHFFIVSSSILLTTLASGAFAADAVAIQDPIPVYVAPAFSWSGAYIGGQIDYSMLKGKYSYANTPETKATSKGFVGGIYTGYNFNVGNNVILGTELDATSNFGKGNAKDMSGYSTYATTKTRWAGAARARVGYAMDRFLPYVAGGVAFAGIKDTLKTDDSGFKSDKTRAGWTVGGGIDYAATDNVVLRLEYRYTDFGKQNYNLNNSTNFSRKLSTNDVRIGVAYKF</sequence>
<organism evidence="10 11">
    <name type="scientific">Brucella thiophenivorans</name>
    <dbReference type="NCBI Taxonomy" id="571255"/>
    <lineage>
        <taxon>Bacteria</taxon>
        <taxon>Pseudomonadati</taxon>
        <taxon>Pseudomonadota</taxon>
        <taxon>Alphaproteobacteria</taxon>
        <taxon>Hyphomicrobiales</taxon>
        <taxon>Brucellaceae</taxon>
        <taxon>Brucella/Ochrobactrum group</taxon>
        <taxon>Brucella</taxon>
    </lineage>
</organism>
<dbReference type="InterPro" id="IPR051692">
    <property type="entry name" value="OMP-like"/>
</dbReference>
<feature type="signal peptide" evidence="8">
    <location>
        <begin position="1"/>
        <end position="22"/>
    </location>
</feature>
<keyword evidence="6" id="KW-0998">Cell outer membrane</keyword>
<dbReference type="InterPro" id="IPR011250">
    <property type="entry name" value="OMP/PagP_B-barrel"/>
</dbReference>
<dbReference type="Gene3D" id="2.40.160.20">
    <property type="match status" value="1"/>
</dbReference>
<accession>A0A256FYA0</accession>
<dbReference type="EMBL" id="NNRJ01000015">
    <property type="protein sequence ID" value="OYR19823.1"/>
    <property type="molecule type" value="Genomic_DNA"/>
</dbReference>
<dbReference type="RefSeq" id="WP_094506047.1">
    <property type="nucleotide sequence ID" value="NZ_JBHEEK010000001.1"/>
</dbReference>
<evidence type="ECO:0000313" key="11">
    <source>
        <dbReference type="Proteomes" id="UP000215590"/>
    </source>
</evidence>
<dbReference type="Proteomes" id="UP000215590">
    <property type="component" value="Unassembled WGS sequence"/>
</dbReference>
<protein>
    <submittedName>
        <fullName evidence="10">Outer membrane autotransporter barrel domain protein</fullName>
    </submittedName>
</protein>
<keyword evidence="5" id="KW-0472">Membrane</keyword>
<evidence type="ECO:0000256" key="7">
    <source>
        <dbReference type="ARBA" id="ARBA00038306"/>
    </source>
</evidence>
<comment type="subcellular location">
    <subcellularLocation>
        <location evidence="1">Cell outer membrane</location>
    </subcellularLocation>
</comment>
<keyword evidence="2" id="KW-1134">Transmembrane beta strand</keyword>
<dbReference type="PANTHER" id="PTHR34001:SF3">
    <property type="entry name" value="BLL7405 PROTEIN"/>
    <property type="match status" value="1"/>
</dbReference>
<name>A0A256FYA0_9HYPH</name>
<dbReference type="GO" id="GO:0009279">
    <property type="term" value="C:cell outer membrane"/>
    <property type="evidence" value="ECO:0007669"/>
    <property type="project" value="UniProtKB-SubCell"/>
</dbReference>
<comment type="caution">
    <text evidence="10">The sequence shown here is derived from an EMBL/GenBank/DDBJ whole genome shotgun (WGS) entry which is preliminary data.</text>
</comment>
<dbReference type="AlphaFoldDB" id="A0A256FYA0"/>
<evidence type="ECO:0000256" key="2">
    <source>
        <dbReference type="ARBA" id="ARBA00022452"/>
    </source>
</evidence>
<evidence type="ECO:0000313" key="10">
    <source>
        <dbReference type="EMBL" id="OYR19823.1"/>
    </source>
</evidence>
<proteinExistence type="inferred from homology"/>
<feature type="chain" id="PRO_5012468631" evidence="8">
    <location>
        <begin position="23"/>
        <end position="227"/>
    </location>
</feature>
<evidence type="ECO:0000256" key="8">
    <source>
        <dbReference type="SAM" id="SignalP"/>
    </source>
</evidence>
<feature type="domain" description="Outer membrane protein beta-barrel" evidence="9">
    <location>
        <begin position="15"/>
        <end position="227"/>
    </location>
</feature>
<keyword evidence="11" id="KW-1185">Reference proteome</keyword>
<dbReference type="Pfam" id="PF13505">
    <property type="entry name" value="OMP_b-brl"/>
    <property type="match status" value="1"/>
</dbReference>
<dbReference type="InterPro" id="IPR006315">
    <property type="entry name" value="OM_autotransptr_brl_dom"/>
</dbReference>
<dbReference type="SUPFAM" id="SSF56925">
    <property type="entry name" value="OMPA-like"/>
    <property type="match status" value="1"/>
</dbReference>
<reference evidence="10 11" key="1">
    <citation type="submission" date="2017-07" db="EMBL/GenBank/DDBJ databases">
        <title>Phylogenetic study on the rhizospheric bacterium Ochrobactrum sp. A44.</title>
        <authorList>
            <person name="Krzyzanowska D.M."/>
            <person name="Ossowicki A."/>
            <person name="Rajewska M."/>
            <person name="Maciag T."/>
            <person name="Kaczynski Z."/>
            <person name="Czerwicka M."/>
            <person name="Jafra S."/>
        </authorList>
    </citation>
    <scope>NUCLEOTIDE SEQUENCE [LARGE SCALE GENOMIC DNA]</scope>
    <source>
        <strain evidence="10 11">DSM 7216</strain>
    </source>
</reference>
<evidence type="ECO:0000256" key="3">
    <source>
        <dbReference type="ARBA" id="ARBA00022692"/>
    </source>
</evidence>
<comment type="similarity">
    <text evidence="7">Belongs to the Omp25/RopB family.</text>
</comment>
<dbReference type="NCBIfam" id="TIGR01414">
    <property type="entry name" value="autotrans_barl"/>
    <property type="match status" value="1"/>
</dbReference>
<keyword evidence="4 8" id="KW-0732">Signal</keyword>